<protein>
    <submittedName>
        <fullName evidence="1">Uncharacterized protein</fullName>
    </submittedName>
</protein>
<reference evidence="1" key="1">
    <citation type="journal article" date="2014" name="Front. Microbiol.">
        <title>High frequency of phylogenetically diverse reductive dehalogenase-homologous genes in deep subseafloor sedimentary metagenomes.</title>
        <authorList>
            <person name="Kawai M."/>
            <person name="Futagami T."/>
            <person name="Toyoda A."/>
            <person name="Takaki Y."/>
            <person name="Nishi S."/>
            <person name="Hori S."/>
            <person name="Arai W."/>
            <person name="Tsubouchi T."/>
            <person name="Morono Y."/>
            <person name="Uchiyama I."/>
            <person name="Ito T."/>
            <person name="Fujiyama A."/>
            <person name="Inagaki F."/>
            <person name="Takami H."/>
        </authorList>
    </citation>
    <scope>NUCLEOTIDE SEQUENCE</scope>
    <source>
        <strain evidence="1">Expedition CK06-06</strain>
    </source>
</reference>
<accession>X1SBE8</accession>
<dbReference type="AlphaFoldDB" id="X1SBE8"/>
<name>X1SBE8_9ZZZZ</name>
<sequence length="52" mass="5855">KLLKAIKTAALDSFLIMIADDIFIVHDPNELHQIHTLWVCKRGERKGGINGN</sequence>
<gene>
    <name evidence="1" type="ORF">S12H4_40096</name>
</gene>
<dbReference type="EMBL" id="BARW01024301">
    <property type="protein sequence ID" value="GAI90352.1"/>
    <property type="molecule type" value="Genomic_DNA"/>
</dbReference>
<feature type="non-terminal residue" evidence="1">
    <location>
        <position position="1"/>
    </location>
</feature>
<organism evidence="1">
    <name type="scientific">marine sediment metagenome</name>
    <dbReference type="NCBI Taxonomy" id="412755"/>
    <lineage>
        <taxon>unclassified sequences</taxon>
        <taxon>metagenomes</taxon>
        <taxon>ecological metagenomes</taxon>
    </lineage>
</organism>
<proteinExistence type="predicted"/>
<comment type="caution">
    <text evidence="1">The sequence shown here is derived from an EMBL/GenBank/DDBJ whole genome shotgun (WGS) entry which is preliminary data.</text>
</comment>
<evidence type="ECO:0000313" key="1">
    <source>
        <dbReference type="EMBL" id="GAI90352.1"/>
    </source>
</evidence>